<name>A0A0E3SRI9_METMT</name>
<dbReference type="Gene3D" id="3.10.450.50">
    <property type="match status" value="1"/>
</dbReference>
<evidence type="ECO:0000313" key="2">
    <source>
        <dbReference type="Proteomes" id="UP000033048"/>
    </source>
</evidence>
<dbReference type="RefSeq" id="WP_231622121.1">
    <property type="nucleotide sequence ID" value="NZ_CP009518.1"/>
</dbReference>
<dbReference type="InterPro" id="IPR009959">
    <property type="entry name" value="Cyclase_SnoaL-like"/>
</dbReference>
<accession>A0A0E3SRI9</accession>
<keyword evidence="2" id="KW-1185">Reference proteome</keyword>
<dbReference type="EMBL" id="CP009518">
    <property type="protein sequence ID" value="AKB84933.1"/>
    <property type="molecule type" value="Genomic_DNA"/>
</dbReference>
<dbReference type="InterPro" id="IPR032710">
    <property type="entry name" value="NTF2-like_dom_sf"/>
</dbReference>
<dbReference type="SUPFAM" id="SSF54427">
    <property type="entry name" value="NTF2-like"/>
    <property type="match status" value="1"/>
</dbReference>
<dbReference type="PANTHER" id="PTHR38436">
    <property type="entry name" value="POLYKETIDE CYCLASE SNOAL-LIKE DOMAIN"/>
    <property type="match status" value="1"/>
</dbReference>
<proteinExistence type="predicted"/>
<dbReference type="STRING" id="1434104.MCMEM_0880"/>
<dbReference type="PANTHER" id="PTHR38436:SF1">
    <property type="entry name" value="ESTER CYCLASE"/>
    <property type="match status" value="1"/>
</dbReference>
<dbReference type="Pfam" id="PF07366">
    <property type="entry name" value="SnoaL"/>
    <property type="match status" value="1"/>
</dbReference>
<protein>
    <submittedName>
        <fullName evidence="1">Putative ester cyclase</fullName>
    </submittedName>
</protein>
<dbReference type="GO" id="GO:0030638">
    <property type="term" value="P:polyketide metabolic process"/>
    <property type="evidence" value="ECO:0007669"/>
    <property type="project" value="InterPro"/>
</dbReference>
<reference evidence="1 2" key="1">
    <citation type="submission" date="2014-07" db="EMBL/GenBank/DDBJ databases">
        <title>Methanogenic archaea and the global carbon cycle.</title>
        <authorList>
            <person name="Henriksen J.R."/>
            <person name="Luke J."/>
            <person name="Reinhart S."/>
            <person name="Benedict M.N."/>
            <person name="Youngblut N.D."/>
            <person name="Metcalf M.E."/>
            <person name="Whitaker R.J."/>
            <person name="Metcalf W.W."/>
        </authorList>
    </citation>
    <scope>NUCLEOTIDE SEQUENCE [LARGE SCALE GENOMIC DNA]</scope>
    <source>
        <strain evidence="1 2">MM1</strain>
    </source>
</reference>
<evidence type="ECO:0000313" key="1">
    <source>
        <dbReference type="EMBL" id="AKB84933.1"/>
    </source>
</evidence>
<dbReference type="KEGG" id="mmet:MCMEM_0880"/>
<organism evidence="1 2">
    <name type="scientific">Methanococcoides methylutens MM1</name>
    <dbReference type="NCBI Taxonomy" id="1434104"/>
    <lineage>
        <taxon>Archaea</taxon>
        <taxon>Methanobacteriati</taxon>
        <taxon>Methanobacteriota</taxon>
        <taxon>Stenosarchaea group</taxon>
        <taxon>Methanomicrobia</taxon>
        <taxon>Methanosarcinales</taxon>
        <taxon>Methanosarcinaceae</taxon>
        <taxon>Methanococcoides</taxon>
    </lineage>
</organism>
<dbReference type="Proteomes" id="UP000033048">
    <property type="component" value="Chromosome"/>
</dbReference>
<sequence length="152" mass="17146">MMTTAIPENDPSFDPRSIEERNKELVLGISDQGWHPKQLTGKCSPDYQIHFGGEDLDLDSLMEFMESIHKALPDLQFTINDVIAEGDRVVTRWTASGTHLADFQGVPPTRKPVRFTGITITRIEDGVIAEDWEEVDQLNFAQQFGAFSSDMF</sequence>
<gene>
    <name evidence="1" type="ORF">MCMEM_0880</name>
</gene>
<dbReference type="GeneID" id="24893403"/>
<dbReference type="AlphaFoldDB" id="A0A0E3SRI9"/>
<dbReference type="HOGENOM" id="CLU_100997_5_0_2"/>